<protein>
    <submittedName>
        <fullName evidence="2">Uncharacterized protein</fullName>
    </submittedName>
</protein>
<keyword evidence="1" id="KW-0472">Membrane</keyword>
<dbReference type="Proteomes" id="UP000559027">
    <property type="component" value="Unassembled WGS sequence"/>
</dbReference>
<gene>
    <name evidence="2" type="ORF">D9756_009017</name>
</gene>
<sequence length="228" mass="24458">MIEFHWSTILNSYSLSPQRSAQIFENLGASGLVLGTVSFSLTDGLLVWQCFMVQKIFGNDQPKWTRCFWGFPACLWAVTIVTGLCGTFLSTTPEEPLVPSLGVIAYLSNAVLNLYATVFLTSRLLLYRRMVMISFGESEKALASHHLHLTNILLQSAVVNVPVAVAAAIGIGADQGFGFSTGIPAAPSQALGSILIIQQVAVSRTLARFSVNNTIGPGGENVPNVEVV</sequence>
<keyword evidence="1" id="KW-1133">Transmembrane helix</keyword>
<feature type="transmembrane region" description="Helical" evidence="1">
    <location>
        <begin position="68"/>
        <end position="91"/>
    </location>
</feature>
<evidence type="ECO:0000256" key="1">
    <source>
        <dbReference type="SAM" id="Phobius"/>
    </source>
</evidence>
<comment type="caution">
    <text evidence="2">The sequence shown here is derived from an EMBL/GenBank/DDBJ whole genome shotgun (WGS) entry which is preliminary data.</text>
</comment>
<feature type="transmembrane region" description="Helical" evidence="1">
    <location>
        <begin position="27"/>
        <end position="48"/>
    </location>
</feature>
<feature type="transmembrane region" description="Helical" evidence="1">
    <location>
        <begin position="103"/>
        <end position="126"/>
    </location>
</feature>
<dbReference type="OrthoDB" id="3045811at2759"/>
<proteinExistence type="predicted"/>
<keyword evidence="1" id="KW-0812">Transmembrane</keyword>
<name>A0A8H5FUT0_9AGAR</name>
<dbReference type="EMBL" id="JAACJO010000016">
    <property type="protein sequence ID" value="KAF5349528.1"/>
    <property type="molecule type" value="Genomic_DNA"/>
</dbReference>
<evidence type="ECO:0000313" key="3">
    <source>
        <dbReference type="Proteomes" id="UP000559027"/>
    </source>
</evidence>
<keyword evidence="3" id="KW-1185">Reference proteome</keyword>
<evidence type="ECO:0000313" key="2">
    <source>
        <dbReference type="EMBL" id="KAF5349528.1"/>
    </source>
</evidence>
<organism evidence="2 3">
    <name type="scientific">Leucocoprinus leucothites</name>
    <dbReference type="NCBI Taxonomy" id="201217"/>
    <lineage>
        <taxon>Eukaryota</taxon>
        <taxon>Fungi</taxon>
        <taxon>Dikarya</taxon>
        <taxon>Basidiomycota</taxon>
        <taxon>Agaricomycotina</taxon>
        <taxon>Agaricomycetes</taxon>
        <taxon>Agaricomycetidae</taxon>
        <taxon>Agaricales</taxon>
        <taxon>Agaricineae</taxon>
        <taxon>Agaricaceae</taxon>
        <taxon>Leucocoprinus</taxon>
    </lineage>
</organism>
<dbReference type="AlphaFoldDB" id="A0A8H5FUT0"/>
<accession>A0A8H5FUT0</accession>
<reference evidence="2 3" key="1">
    <citation type="journal article" date="2020" name="ISME J.">
        <title>Uncovering the hidden diversity of litter-decomposition mechanisms in mushroom-forming fungi.</title>
        <authorList>
            <person name="Floudas D."/>
            <person name="Bentzer J."/>
            <person name="Ahren D."/>
            <person name="Johansson T."/>
            <person name="Persson P."/>
            <person name="Tunlid A."/>
        </authorList>
    </citation>
    <scope>NUCLEOTIDE SEQUENCE [LARGE SCALE GENOMIC DNA]</scope>
    <source>
        <strain evidence="2 3">CBS 146.42</strain>
    </source>
</reference>